<evidence type="ECO:0000313" key="8">
    <source>
        <dbReference type="EMBL" id="KAL2798420.1"/>
    </source>
</evidence>
<sequence>MIDLDEEAFKAYSAQRWLWNEPAQLQRRFVISNLNTLPGIAEEAAGPDAICVSLTKLPEGNSNKAFLATMRASLLVKIPNPNAGPAHYTTASEVATMQYVKERLHIRVPKVLAYCSKASESKLSAEYIVMEKAPGMELSQKWDELKPREKLSIVKQVAAITSTLARSQFPYHGALYKRRDLSTSESIVVDNEFVMGPSTGRAWSDDRRGDVDVPRGPCMLSAEDALRALARREEACVEKFPTFQRDCQQIIFGGPGGYQPTKEAKLSVMQDFFKRYRHIMPKSKELCAGVISHNDLHMDNIFVDTENSSKVTSIIDWQGVPVYPMFLIAHHPSLIEYTGPKLAGFVEPTLPENLNSLDPEAKKGREGFSLLSDFSEDGIWKQVVGVDENGDASERSCQKEEYAKWERDVERKGRVPDEIGLYAGWNGAVSPQDYDEVVRRLAAAKDRFLTRDSTNEQERAFWEEVWPFQDPTLE</sequence>
<feature type="domain" description="Aminoglycoside phosphotransferase" evidence="7">
    <location>
        <begin position="54"/>
        <end position="320"/>
    </location>
</feature>
<dbReference type="InterPro" id="IPR011009">
    <property type="entry name" value="Kinase-like_dom_sf"/>
</dbReference>
<dbReference type="InterPro" id="IPR051035">
    <property type="entry name" value="Mito_inheritance_9"/>
</dbReference>
<evidence type="ECO:0000259" key="7">
    <source>
        <dbReference type="Pfam" id="PF01636"/>
    </source>
</evidence>
<organism evidence="8 9">
    <name type="scientific">Aspergillus keveii</name>
    <dbReference type="NCBI Taxonomy" id="714993"/>
    <lineage>
        <taxon>Eukaryota</taxon>
        <taxon>Fungi</taxon>
        <taxon>Dikarya</taxon>
        <taxon>Ascomycota</taxon>
        <taxon>Pezizomycotina</taxon>
        <taxon>Eurotiomycetes</taxon>
        <taxon>Eurotiomycetidae</taxon>
        <taxon>Eurotiales</taxon>
        <taxon>Aspergillaceae</taxon>
        <taxon>Aspergillus</taxon>
        <taxon>Aspergillus subgen. Nidulantes</taxon>
    </lineage>
</organism>
<dbReference type="Pfam" id="PF01636">
    <property type="entry name" value="APH"/>
    <property type="match status" value="1"/>
</dbReference>
<dbReference type="Proteomes" id="UP001610563">
    <property type="component" value="Unassembled WGS sequence"/>
</dbReference>
<evidence type="ECO:0000256" key="1">
    <source>
        <dbReference type="ARBA" id="ARBA00004173"/>
    </source>
</evidence>
<dbReference type="Gene3D" id="3.90.1200.10">
    <property type="match status" value="1"/>
</dbReference>
<evidence type="ECO:0000256" key="5">
    <source>
        <dbReference type="ARBA" id="ARBA00023128"/>
    </source>
</evidence>
<protein>
    <recommendedName>
        <fullName evidence="3">Altered inheritance of mitochondria protein 9, mitochondrial</fullName>
    </recommendedName>
    <alternativeName>
        <fullName evidence="6">Found in mitochondrial proteome protein 29</fullName>
    </alternativeName>
</protein>
<comment type="subcellular location">
    <subcellularLocation>
        <location evidence="1">Mitochondrion</location>
    </subcellularLocation>
</comment>
<accession>A0ABR4GIT6</accession>
<dbReference type="PANTHER" id="PTHR36091">
    <property type="entry name" value="ALTERED INHERITANCE OF MITOCHONDRIA PROTEIN 9, MITOCHONDRIAL"/>
    <property type="match status" value="1"/>
</dbReference>
<evidence type="ECO:0000256" key="6">
    <source>
        <dbReference type="ARBA" id="ARBA00031849"/>
    </source>
</evidence>
<evidence type="ECO:0000256" key="4">
    <source>
        <dbReference type="ARBA" id="ARBA00022946"/>
    </source>
</evidence>
<keyword evidence="4" id="KW-0809">Transit peptide</keyword>
<proteinExistence type="inferred from homology"/>
<comment type="similarity">
    <text evidence="2">Belongs to the AIM9 family.</text>
</comment>
<dbReference type="EMBL" id="JBFTWV010000013">
    <property type="protein sequence ID" value="KAL2798420.1"/>
    <property type="molecule type" value="Genomic_DNA"/>
</dbReference>
<evidence type="ECO:0000256" key="3">
    <source>
        <dbReference type="ARBA" id="ARBA00016197"/>
    </source>
</evidence>
<keyword evidence="9" id="KW-1185">Reference proteome</keyword>
<dbReference type="PANTHER" id="PTHR36091:SF1">
    <property type="entry name" value="ALTERED INHERITANCE OF MITOCHONDRIA PROTEIN 9, MITOCHONDRIAL"/>
    <property type="match status" value="1"/>
</dbReference>
<reference evidence="8 9" key="1">
    <citation type="submission" date="2024-07" db="EMBL/GenBank/DDBJ databases">
        <title>Section-level genome sequencing and comparative genomics of Aspergillus sections Usti and Cavernicolus.</title>
        <authorList>
            <consortium name="Lawrence Berkeley National Laboratory"/>
            <person name="Nybo J.L."/>
            <person name="Vesth T.C."/>
            <person name="Theobald S."/>
            <person name="Frisvad J.C."/>
            <person name="Larsen T.O."/>
            <person name="Kjaerboelling I."/>
            <person name="Rothschild-Mancinelli K."/>
            <person name="Lyhne E.K."/>
            <person name="Kogle M.E."/>
            <person name="Barry K."/>
            <person name="Clum A."/>
            <person name="Na H."/>
            <person name="Ledsgaard L."/>
            <person name="Lin J."/>
            <person name="Lipzen A."/>
            <person name="Kuo A."/>
            <person name="Riley R."/>
            <person name="Mondo S."/>
            <person name="Labutti K."/>
            <person name="Haridas S."/>
            <person name="Pangalinan J."/>
            <person name="Salamov A.A."/>
            <person name="Simmons B.A."/>
            <person name="Magnuson J.K."/>
            <person name="Chen J."/>
            <person name="Drula E."/>
            <person name="Henrissat B."/>
            <person name="Wiebenga A."/>
            <person name="Lubbers R.J."/>
            <person name="Gomes A.C."/>
            <person name="Makela M.R."/>
            <person name="Stajich J."/>
            <person name="Grigoriev I.V."/>
            <person name="Mortensen U.H."/>
            <person name="De Vries R.P."/>
            <person name="Baker S.E."/>
            <person name="Andersen M.R."/>
        </authorList>
    </citation>
    <scope>NUCLEOTIDE SEQUENCE [LARGE SCALE GENOMIC DNA]</scope>
    <source>
        <strain evidence="8 9">CBS 209.92</strain>
    </source>
</reference>
<evidence type="ECO:0000256" key="2">
    <source>
        <dbReference type="ARBA" id="ARBA00005543"/>
    </source>
</evidence>
<dbReference type="InterPro" id="IPR002575">
    <property type="entry name" value="Aminoglycoside_PTrfase"/>
</dbReference>
<name>A0ABR4GIT6_9EURO</name>
<evidence type="ECO:0000313" key="9">
    <source>
        <dbReference type="Proteomes" id="UP001610563"/>
    </source>
</evidence>
<gene>
    <name evidence="8" type="ORF">BJX66DRAFT_322771</name>
</gene>
<keyword evidence="5" id="KW-0496">Mitochondrion</keyword>
<comment type="caution">
    <text evidence="8">The sequence shown here is derived from an EMBL/GenBank/DDBJ whole genome shotgun (WGS) entry which is preliminary data.</text>
</comment>
<dbReference type="SUPFAM" id="SSF56112">
    <property type="entry name" value="Protein kinase-like (PK-like)"/>
    <property type="match status" value="1"/>
</dbReference>